<name>A0A644VJT7_9ZZZZ</name>
<dbReference type="EMBL" id="VSSQ01000315">
    <property type="protein sequence ID" value="MPL90863.1"/>
    <property type="molecule type" value="Genomic_DNA"/>
</dbReference>
<dbReference type="PANTHER" id="PTHR43546">
    <property type="entry name" value="UPF0173 METAL-DEPENDENT HYDROLASE MJ1163-RELATED"/>
    <property type="match status" value="1"/>
</dbReference>
<sequence length="245" mass="26769">MTKTTSMYYNYDSTTNMSKELIVLVKFNYIHHACFLLETDNDAIIFDPFLEGNPKNVQVKDIKVSHVLVTHAHGDHLGSAYAIVRNNNALFISTAEVANAAAEAGCETHSMHLGGTYEYGFGKVRITPAFHGSGVAGGHACGFIVNFHGTTIYYSGDTCLFSDMKLLGELEKIDYAILPIGDNFTMGPSDAAKAVEFLGVQKVIPIHYNTWPVIAQDPEKFKQAVEAKGKAKVFIVKPGTSLDLE</sequence>
<dbReference type="HAMAP" id="MF_00457">
    <property type="entry name" value="UPF0173"/>
    <property type="match status" value="1"/>
</dbReference>
<evidence type="ECO:0000259" key="2">
    <source>
        <dbReference type="SMART" id="SM00849"/>
    </source>
</evidence>
<dbReference type="AlphaFoldDB" id="A0A644VJT7"/>
<reference evidence="3" key="1">
    <citation type="submission" date="2019-08" db="EMBL/GenBank/DDBJ databases">
        <authorList>
            <person name="Kucharzyk K."/>
            <person name="Murdoch R.W."/>
            <person name="Higgins S."/>
            <person name="Loffler F."/>
        </authorList>
    </citation>
    <scope>NUCLEOTIDE SEQUENCE</scope>
</reference>
<dbReference type="PANTHER" id="PTHR43546:SF3">
    <property type="entry name" value="UPF0173 METAL-DEPENDENT HYDROLASE MJ1163"/>
    <property type="match status" value="1"/>
</dbReference>
<evidence type="ECO:0000313" key="3">
    <source>
        <dbReference type="EMBL" id="MPL90863.1"/>
    </source>
</evidence>
<dbReference type="Pfam" id="PF12706">
    <property type="entry name" value="Lactamase_B_2"/>
    <property type="match status" value="1"/>
</dbReference>
<keyword evidence="1" id="KW-0378">Hydrolase</keyword>
<dbReference type="Gene3D" id="3.60.15.10">
    <property type="entry name" value="Ribonuclease Z/Hydroxyacylglutathione hydrolase-like"/>
    <property type="match status" value="1"/>
</dbReference>
<dbReference type="InterPro" id="IPR001279">
    <property type="entry name" value="Metallo-B-lactamas"/>
</dbReference>
<dbReference type="InterPro" id="IPR050114">
    <property type="entry name" value="UPF0173_UPF0282_UlaG_hydrolase"/>
</dbReference>
<gene>
    <name evidence="3" type="ORF">SDC9_36920</name>
</gene>
<dbReference type="SMART" id="SM00849">
    <property type="entry name" value="Lactamase_B"/>
    <property type="match status" value="1"/>
</dbReference>
<dbReference type="GO" id="GO:0016787">
    <property type="term" value="F:hydrolase activity"/>
    <property type="evidence" value="ECO:0007669"/>
    <property type="project" value="UniProtKB-KW"/>
</dbReference>
<protein>
    <recommendedName>
        <fullName evidence="2">Metallo-beta-lactamase domain-containing protein</fullName>
    </recommendedName>
</protein>
<dbReference type="SUPFAM" id="SSF56281">
    <property type="entry name" value="Metallo-hydrolase/oxidoreductase"/>
    <property type="match status" value="1"/>
</dbReference>
<comment type="caution">
    <text evidence="3">The sequence shown here is derived from an EMBL/GenBank/DDBJ whole genome shotgun (WGS) entry which is preliminary data.</text>
</comment>
<accession>A0A644VJT7</accession>
<evidence type="ECO:0000256" key="1">
    <source>
        <dbReference type="ARBA" id="ARBA00022801"/>
    </source>
</evidence>
<dbReference type="InterPro" id="IPR022877">
    <property type="entry name" value="UPF0173"/>
</dbReference>
<dbReference type="InterPro" id="IPR036866">
    <property type="entry name" value="RibonucZ/Hydroxyglut_hydro"/>
</dbReference>
<organism evidence="3">
    <name type="scientific">bioreactor metagenome</name>
    <dbReference type="NCBI Taxonomy" id="1076179"/>
    <lineage>
        <taxon>unclassified sequences</taxon>
        <taxon>metagenomes</taxon>
        <taxon>ecological metagenomes</taxon>
    </lineage>
</organism>
<proteinExistence type="inferred from homology"/>
<feature type="domain" description="Metallo-beta-lactamase" evidence="2">
    <location>
        <begin position="31"/>
        <end position="207"/>
    </location>
</feature>
<dbReference type="NCBIfam" id="NF001911">
    <property type="entry name" value="PRK00685.1"/>
    <property type="match status" value="1"/>
</dbReference>